<dbReference type="EMBL" id="AZBU02000001">
    <property type="protein sequence ID" value="TMS35993.1"/>
    <property type="molecule type" value="Genomic_DNA"/>
</dbReference>
<organism evidence="1 2">
    <name type="scientific">Steinernema carpocapsae</name>
    <name type="common">Entomopathogenic nematode</name>
    <dbReference type="NCBI Taxonomy" id="34508"/>
    <lineage>
        <taxon>Eukaryota</taxon>
        <taxon>Metazoa</taxon>
        <taxon>Ecdysozoa</taxon>
        <taxon>Nematoda</taxon>
        <taxon>Chromadorea</taxon>
        <taxon>Rhabditida</taxon>
        <taxon>Tylenchina</taxon>
        <taxon>Panagrolaimomorpha</taxon>
        <taxon>Strongyloidoidea</taxon>
        <taxon>Steinernematidae</taxon>
        <taxon>Steinernema</taxon>
    </lineage>
</organism>
<gene>
    <name evidence="1" type="ORF">L596_003268</name>
</gene>
<protein>
    <submittedName>
        <fullName evidence="1">Uncharacterized protein</fullName>
    </submittedName>
</protein>
<dbReference type="Proteomes" id="UP000298663">
    <property type="component" value="Chromosome X"/>
</dbReference>
<reference evidence="1 2" key="2">
    <citation type="journal article" date="2019" name="G3 (Bethesda)">
        <title>Hybrid Assembly of the Genome of the Entomopathogenic Nematode Steinernema carpocapsae Identifies the X-Chromosome.</title>
        <authorList>
            <person name="Serra L."/>
            <person name="Macchietto M."/>
            <person name="Macias-Munoz A."/>
            <person name="McGill C.J."/>
            <person name="Rodriguez I.M."/>
            <person name="Rodriguez B."/>
            <person name="Murad R."/>
            <person name="Mortazavi A."/>
        </authorList>
    </citation>
    <scope>NUCLEOTIDE SEQUENCE [LARGE SCALE GENOMIC DNA]</scope>
    <source>
        <strain evidence="1 2">ALL</strain>
    </source>
</reference>
<name>A0A4V6I7Z1_STECR</name>
<evidence type="ECO:0000313" key="2">
    <source>
        <dbReference type="Proteomes" id="UP000298663"/>
    </source>
</evidence>
<sequence>MDPLRDALVEFLELPLANKEANPFIITTMPHGRLSVHFFQINPITSTADIIRTSCPALLEILLRPVQYFSMDYSGPLVNLQPDLPPLSVGAPYPVAPQTLQKPSYVANGLPFYQNHITLPNTIHHPPRDSHEVSVPASSVASPPGLLHFCQGPVDPCYFTAIKYSSYHVPSVPTLYHGRIGDSLLSEHL</sequence>
<proteinExistence type="predicted"/>
<reference evidence="1 2" key="1">
    <citation type="journal article" date="2015" name="Genome Biol.">
        <title>Comparative genomics of Steinernema reveals deeply conserved gene regulatory networks.</title>
        <authorList>
            <person name="Dillman A.R."/>
            <person name="Macchietto M."/>
            <person name="Porter C.F."/>
            <person name="Rogers A."/>
            <person name="Williams B."/>
            <person name="Antoshechkin I."/>
            <person name="Lee M.M."/>
            <person name="Goodwin Z."/>
            <person name="Lu X."/>
            <person name="Lewis E.E."/>
            <person name="Goodrich-Blair H."/>
            <person name="Stock S.P."/>
            <person name="Adams B.J."/>
            <person name="Sternberg P.W."/>
            <person name="Mortazavi A."/>
        </authorList>
    </citation>
    <scope>NUCLEOTIDE SEQUENCE [LARGE SCALE GENOMIC DNA]</scope>
    <source>
        <strain evidence="1 2">ALL</strain>
    </source>
</reference>
<dbReference type="AlphaFoldDB" id="A0A4V6I7Z1"/>
<evidence type="ECO:0000313" key="1">
    <source>
        <dbReference type="EMBL" id="TMS35993.1"/>
    </source>
</evidence>
<accession>A0A4V6I7Z1</accession>
<keyword evidence="2" id="KW-1185">Reference proteome</keyword>
<dbReference type="EMBL" id="CM016762">
    <property type="protein sequence ID" value="TMS35993.1"/>
    <property type="molecule type" value="Genomic_DNA"/>
</dbReference>
<comment type="caution">
    <text evidence="1">The sequence shown here is derived from an EMBL/GenBank/DDBJ whole genome shotgun (WGS) entry which is preliminary data.</text>
</comment>